<evidence type="ECO:0000313" key="2">
    <source>
        <dbReference type="Proteomes" id="UP000824469"/>
    </source>
</evidence>
<organism evidence="1 2">
    <name type="scientific">Taxus chinensis</name>
    <name type="common">Chinese yew</name>
    <name type="synonym">Taxus wallichiana var. chinensis</name>
    <dbReference type="NCBI Taxonomy" id="29808"/>
    <lineage>
        <taxon>Eukaryota</taxon>
        <taxon>Viridiplantae</taxon>
        <taxon>Streptophyta</taxon>
        <taxon>Embryophyta</taxon>
        <taxon>Tracheophyta</taxon>
        <taxon>Spermatophyta</taxon>
        <taxon>Pinopsida</taxon>
        <taxon>Pinidae</taxon>
        <taxon>Conifers II</taxon>
        <taxon>Cupressales</taxon>
        <taxon>Taxaceae</taxon>
        <taxon>Taxus</taxon>
    </lineage>
</organism>
<evidence type="ECO:0000313" key="1">
    <source>
        <dbReference type="EMBL" id="KAH9292536.1"/>
    </source>
</evidence>
<evidence type="ECO:0008006" key="3">
    <source>
        <dbReference type="Google" id="ProtNLM"/>
    </source>
</evidence>
<accession>A0AA38C123</accession>
<protein>
    <recommendedName>
        <fullName evidence="3">CCHC-type domain-containing protein</fullName>
    </recommendedName>
</protein>
<feature type="non-terminal residue" evidence="1">
    <location>
        <position position="1"/>
    </location>
</feature>
<name>A0AA38C123_TAXCH</name>
<sequence length="88" mass="10242">NHGRGRNELPRGTYYKCGSTNHYKHECPDLLQCSWCGKKDKYEECLEIYEHMNQQHHKDKVTGMVSIKKANSQWMPSVAHKLGLEPVL</sequence>
<reference evidence="1 2" key="1">
    <citation type="journal article" date="2021" name="Nat. Plants">
        <title>The Taxus genome provides insights into paclitaxel biosynthesis.</title>
        <authorList>
            <person name="Xiong X."/>
            <person name="Gou J."/>
            <person name="Liao Q."/>
            <person name="Li Y."/>
            <person name="Zhou Q."/>
            <person name="Bi G."/>
            <person name="Li C."/>
            <person name="Du R."/>
            <person name="Wang X."/>
            <person name="Sun T."/>
            <person name="Guo L."/>
            <person name="Liang H."/>
            <person name="Lu P."/>
            <person name="Wu Y."/>
            <person name="Zhang Z."/>
            <person name="Ro D.K."/>
            <person name="Shang Y."/>
            <person name="Huang S."/>
            <person name="Yan J."/>
        </authorList>
    </citation>
    <scope>NUCLEOTIDE SEQUENCE [LARGE SCALE GENOMIC DNA]</scope>
    <source>
        <strain evidence="1">Ta-2019</strain>
    </source>
</reference>
<dbReference type="Proteomes" id="UP000824469">
    <property type="component" value="Unassembled WGS sequence"/>
</dbReference>
<comment type="caution">
    <text evidence="1">The sequence shown here is derived from an EMBL/GenBank/DDBJ whole genome shotgun (WGS) entry which is preliminary data.</text>
</comment>
<dbReference type="AlphaFoldDB" id="A0AA38C123"/>
<dbReference type="EMBL" id="JAHRHJ020002980">
    <property type="protein sequence ID" value="KAH9292536.1"/>
    <property type="molecule type" value="Genomic_DNA"/>
</dbReference>
<proteinExistence type="predicted"/>
<feature type="non-terminal residue" evidence="1">
    <location>
        <position position="88"/>
    </location>
</feature>
<gene>
    <name evidence="1" type="ORF">KI387_042278</name>
</gene>
<keyword evidence="2" id="KW-1185">Reference proteome</keyword>